<dbReference type="Gene3D" id="3.40.50.880">
    <property type="match status" value="1"/>
</dbReference>
<dbReference type="InterPro" id="IPR029062">
    <property type="entry name" value="Class_I_gatase-like"/>
</dbReference>
<dbReference type="InterPro" id="IPR011330">
    <property type="entry name" value="Glyco_hydro/deAcase_b/a-brl"/>
</dbReference>
<gene>
    <name evidence="2" type="ORF">GLW04_16230</name>
</gene>
<dbReference type="Gene3D" id="3.20.20.370">
    <property type="entry name" value="Glycoside hydrolase/deacetylase"/>
    <property type="match status" value="1"/>
</dbReference>
<accession>A0A845DYQ7</accession>
<proteinExistence type="predicted"/>
<comment type="caution">
    <text evidence="2">The sequence shown here is derived from an EMBL/GenBank/DDBJ whole genome shotgun (WGS) entry which is preliminary data.</text>
</comment>
<evidence type="ECO:0000313" key="2">
    <source>
        <dbReference type="EMBL" id="MYL21452.1"/>
    </source>
</evidence>
<evidence type="ECO:0000313" key="3">
    <source>
        <dbReference type="Proteomes" id="UP000460949"/>
    </source>
</evidence>
<keyword evidence="1" id="KW-0812">Transmembrane</keyword>
<dbReference type="AlphaFoldDB" id="A0A845DYQ7"/>
<sequence>MKKQIIIYASVLFLFFTAAIIVLQFMRLDMFHQWFPAETAQGTPVETMSTDQDLPEGEQLNVYVHKNDTPLSKDAVENLEYAMDYAKISYKEITKEEIKNLSASPYSVLVLGGEHSEEWPYEEIRSYVEKGGNLYIASRFINPDWNELIGLKDVEDFIDDIYGLTFVKEVFPGYMDLDSDSELFSHSIADVELAESAEVYIEAEDHPILWSNTYGDGNVMFWNTTSVTEKSSRGLMLQALSFLPPTFVSSQAGIKVMHIDDFPAPVPSGTTDVIQRDYDLDIEDFYSDVWWEDMKRIGEEEDVIYTGYLIGTYQDTMDLTSEELIETRRFPMLYFGRKVLKEDGEIGIHGYNHQSLVTADEPIDPEYGYRPWKNQAEMEDSLHRVDDLFDYYFKEEDIHSYVPPSNVLNKTGVRALHEVFPNLEAISGLYTGDKETGAFLQEYEPNSEFPSLYHFPRISSGYGETDEERFVQIDAIANFGVFAHFIHPDDVLDPYRAGDSGWPEMRQSYEDMLHYIHDHYTHLKGMRQTDATKKMKQYQASDIAVTYQDSQIIVQGDGLLSPSTILIRVNDGSLETGSFEAGDVKAFGESGTLYQVTLKQPYAEFKIKDEAL</sequence>
<feature type="transmembrane region" description="Helical" evidence="1">
    <location>
        <begin position="5"/>
        <end position="26"/>
    </location>
</feature>
<keyword evidence="1" id="KW-1133">Transmembrane helix</keyword>
<dbReference type="Proteomes" id="UP000460949">
    <property type="component" value="Unassembled WGS sequence"/>
</dbReference>
<dbReference type="RefSeq" id="WP_160839132.1">
    <property type="nucleotide sequence ID" value="NZ_WMET01000004.1"/>
</dbReference>
<dbReference type="EMBL" id="WMET01000004">
    <property type="protein sequence ID" value="MYL21452.1"/>
    <property type="molecule type" value="Genomic_DNA"/>
</dbReference>
<dbReference type="SUPFAM" id="SSF52317">
    <property type="entry name" value="Class I glutamine amidotransferase-like"/>
    <property type="match status" value="1"/>
</dbReference>
<evidence type="ECO:0000256" key="1">
    <source>
        <dbReference type="SAM" id="Phobius"/>
    </source>
</evidence>
<dbReference type="Pfam" id="PF09960">
    <property type="entry name" value="DUF2194"/>
    <property type="match status" value="1"/>
</dbReference>
<dbReference type="GO" id="GO:0005975">
    <property type="term" value="P:carbohydrate metabolic process"/>
    <property type="evidence" value="ECO:0007669"/>
    <property type="project" value="InterPro"/>
</dbReference>
<name>A0A845DYQ7_9BACI</name>
<keyword evidence="1" id="KW-0472">Membrane</keyword>
<reference evidence="2 3" key="1">
    <citation type="submission" date="2019-11" db="EMBL/GenBank/DDBJ databases">
        <title>Genome sequences of 17 halophilic strains isolated from different environments.</title>
        <authorList>
            <person name="Furrow R.E."/>
        </authorList>
    </citation>
    <scope>NUCLEOTIDE SEQUENCE [LARGE SCALE GENOMIC DNA]</scope>
    <source>
        <strain evidence="2 3">22511_23_Filter</strain>
    </source>
</reference>
<protein>
    <submittedName>
        <fullName evidence="2">DUF2194 domain-containing protein</fullName>
    </submittedName>
</protein>
<dbReference type="CDD" id="cd10924">
    <property type="entry name" value="CE4_COG4878"/>
    <property type="match status" value="1"/>
</dbReference>
<dbReference type="SUPFAM" id="SSF88713">
    <property type="entry name" value="Glycoside hydrolase/deacetylase"/>
    <property type="match status" value="1"/>
</dbReference>
<organism evidence="2 3">
    <name type="scientific">Halobacillus litoralis</name>
    <dbReference type="NCBI Taxonomy" id="45668"/>
    <lineage>
        <taxon>Bacteria</taxon>
        <taxon>Bacillati</taxon>
        <taxon>Bacillota</taxon>
        <taxon>Bacilli</taxon>
        <taxon>Bacillales</taxon>
        <taxon>Bacillaceae</taxon>
        <taxon>Halobacillus</taxon>
    </lineage>
</organism>
<dbReference type="InterPro" id="IPR018695">
    <property type="entry name" value="DUF2194"/>
</dbReference>